<evidence type="ECO:0000256" key="1">
    <source>
        <dbReference type="ARBA" id="ARBA00001585"/>
    </source>
</evidence>
<keyword evidence="12" id="KW-1185">Reference proteome</keyword>
<feature type="domain" description="AB hydrolase-1" evidence="10">
    <location>
        <begin position="32"/>
        <end position="295"/>
    </location>
</feature>
<dbReference type="OrthoDB" id="9796770at2"/>
<evidence type="ECO:0000256" key="6">
    <source>
        <dbReference type="ARBA" id="ARBA00022670"/>
    </source>
</evidence>
<dbReference type="InterPro" id="IPR029058">
    <property type="entry name" value="AB_hydrolase_fold"/>
</dbReference>
<dbReference type="InterPro" id="IPR005944">
    <property type="entry name" value="Pro_iminopeptidase"/>
</dbReference>
<sequence>MTEEPLNMRSGWVEVPRARIHWEATGNPEGVPVLYLHGGPGGSLGKGGYRKKHDAARFWTIGIDQRGCGQSTPTAQDDLEHLADNTTQTLIEDIESLRRHLGIEKWIVTGVSWGSTLALAYALAHPDRVLGIALVAVTTTDRDYVDWITEGVGRIFPEAWAEFAGAAAARPGERIVEAYARRLAGSDREEARVAAAAWDRWESTHISMSPYWQPGPMFEDEAQRMTFALLVTHYWANDSFLTGSREILPRIHELEGIPGHLIHGRRDVSGPAITAWQLHQRWKGSQLVIVEDEGHGGPKSMAELTQAVEGIAAGLS</sequence>
<dbReference type="InterPro" id="IPR002410">
    <property type="entry name" value="Peptidase_S33"/>
</dbReference>
<accession>A0A2V5L6I7</accession>
<dbReference type="Proteomes" id="UP000247832">
    <property type="component" value="Unassembled WGS sequence"/>
</dbReference>
<comment type="similarity">
    <text evidence="3 8">Belongs to the peptidase S33 family.</text>
</comment>
<dbReference type="GO" id="GO:0006508">
    <property type="term" value="P:proteolysis"/>
    <property type="evidence" value="ECO:0007669"/>
    <property type="project" value="UniProtKB-KW"/>
</dbReference>
<dbReference type="PANTHER" id="PTHR43722:SF1">
    <property type="entry name" value="PROLINE IMINOPEPTIDASE"/>
    <property type="match status" value="1"/>
</dbReference>
<keyword evidence="4 8" id="KW-0031">Aminopeptidase</keyword>
<dbReference type="EC" id="3.4.11.5" evidence="8"/>
<evidence type="ECO:0000256" key="9">
    <source>
        <dbReference type="PIRSR" id="PIRSR006431-1"/>
    </source>
</evidence>
<protein>
    <recommendedName>
        <fullName evidence="8">Proline iminopeptidase</fullName>
        <shortName evidence="8">PIP</shortName>
        <ecNumber evidence="8">3.4.11.5</ecNumber>
    </recommendedName>
    <alternativeName>
        <fullName evidence="8">Prolyl aminopeptidase</fullName>
    </alternativeName>
</protein>
<dbReference type="AlphaFoldDB" id="A0A2V5L6I7"/>
<dbReference type="InterPro" id="IPR000073">
    <property type="entry name" value="AB_hydrolase_1"/>
</dbReference>
<evidence type="ECO:0000313" key="12">
    <source>
        <dbReference type="Proteomes" id="UP000247832"/>
    </source>
</evidence>
<evidence type="ECO:0000256" key="8">
    <source>
        <dbReference type="PIRNR" id="PIRNR006431"/>
    </source>
</evidence>
<feature type="active site" description="Proton donor" evidence="9">
    <location>
        <position position="295"/>
    </location>
</feature>
<dbReference type="EMBL" id="QJVD01000020">
    <property type="protein sequence ID" value="PYI65844.1"/>
    <property type="molecule type" value="Genomic_DNA"/>
</dbReference>
<evidence type="ECO:0000256" key="5">
    <source>
        <dbReference type="ARBA" id="ARBA00022490"/>
    </source>
</evidence>
<dbReference type="PRINTS" id="PR00793">
    <property type="entry name" value="PROAMNOPTASE"/>
</dbReference>
<evidence type="ECO:0000256" key="2">
    <source>
        <dbReference type="ARBA" id="ARBA00004496"/>
    </source>
</evidence>
<gene>
    <name evidence="11" type="ORF">CVV68_16590</name>
</gene>
<dbReference type="GO" id="GO:0004177">
    <property type="term" value="F:aminopeptidase activity"/>
    <property type="evidence" value="ECO:0007669"/>
    <property type="project" value="UniProtKB-UniRule"/>
</dbReference>
<evidence type="ECO:0000259" key="10">
    <source>
        <dbReference type="Pfam" id="PF00561"/>
    </source>
</evidence>
<evidence type="ECO:0000313" key="11">
    <source>
        <dbReference type="EMBL" id="PYI65844.1"/>
    </source>
</evidence>
<name>A0A2V5L6I7_9MICC</name>
<comment type="catalytic activity">
    <reaction evidence="1 8">
        <text>Release of N-terminal proline from a peptide.</text>
        <dbReference type="EC" id="3.4.11.5"/>
    </reaction>
</comment>
<evidence type="ECO:0000256" key="4">
    <source>
        <dbReference type="ARBA" id="ARBA00022438"/>
    </source>
</evidence>
<proteinExistence type="inferred from homology"/>
<keyword evidence="7 8" id="KW-0378">Hydrolase</keyword>
<feature type="active site" evidence="9">
    <location>
        <position position="267"/>
    </location>
</feature>
<comment type="subcellular location">
    <subcellularLocation>
        <location evidence="2 8">Cytoplasm</location>
    </subcellularLocation>
</comment>
<dbReference type="Pfam" id="PF00561">
    <property type="entry name" value="Abhydrolase_1"/>
    <property type="match status" value="1"/>
</dbReference>
<dbReference type="Gene3D" id="3.40.50.1820">
    <property type="entry name" value="alpha/beta hydrolase"/>
    <property type="match status" value="1"/>
</dbReference>
<dbReference type="RefSeq" id="WP_110502120.1">
    <property type="nucleotide sequence ID" value="NZ_QJVD01000020.1"/>
</dbReference>
<organism evidence="11 12">
    <name type="scientific">Arthrobacter livingstonensis</name>
    <dbReference type="NCBI Taxonomy" id="670078"/>
    <lineage>
        <taxon>Bacteria</taxon>
        <taxon>Bacillati</taxon>
        <taxon>Actinomycetota</taxon>
        <taxon>Actinomycetes</taxon>
        <taxon>Micrococcales</taxon>
        <taxon>Micrococcaceae</taxon>
        <taxon>Arthrobacter</taxon>
    </lineage>
</organism>
<keyword evidence="5 8" id="KW-0963">Cytoplasm</keyword>
<reference evidence="11 12" key="1">
    <citation type="submission" date="2018-05" db="EMBL/GenBank/DDBJ databases">
        <title>Genetic diversity of glacier-inhabiting Cryobacterium bacteria in China and description of Cryobacterium mengkeensis sp. nov. and Arthrobacter glacialis sp. nov.</title>
        <authorList>
            <person name="Liu Q."/>
            <person name="Xin Y.-H."/>
        </authorList>
    </citation>
    <scope>NUCLEOTIDE SEQUENCE [LARGE SCALE GENOMIC DNA]</scope>
    <source>
        <strain evidence="11 12">LI2</strain>
    </source>
</reference>
<evidence type="ECO:0000256" key="7">
    <source>
        <dbReference type="ARBA" id="ARBA00022801"/>
    </source>
</evidence>
<dbReference type="PANTHER" id="PTHR43722">
    <property type="entry name" value="PROLINE IMINOPEPTIDASE"/>
    <property type="match status" value="1"/>
</dbReference>
<evidence type="ECO:0000256" key="3">
    <source>
        <dbReference type="ARBA" id="ARBA00010088"/>
    </source>
</evidence>
<dbReference type="GO" id="GO:0005737">
    <property type="term" value="C:cytoplasm"/>
    <property type="evidence" value="ECO:0007669"/>
    <property type="project" value="UniProtKB-SubCell"/>
</dbReference>
<feature type="active site" description="Nucleophile" evidence="9">
    <location>
        <position position="112"/>
    </location>
</feature>
<dbReference type="SUPFAM" id="SSF53474">
    <property type="entry name" value="alpha/beta-Hydrolases"/>
    <property type="match status" value="1"/>
</dbReference>
<keyword evidence="6 8" id="KW-0645">Protease</keyword>
<dbReference type="PIRSF" id="PIRSF006431">
    <property type="entry name" value="Pept_S33"/>
    <property type="match status" value="1"/>
</dbReference>
<comment type="caution">
    <text evidence="11">The sequence shown here is derived from an EMBL/GenBank/DDBJ whole genome shotgun (WGS) entry which is preliminary data.</text>
</comment>